<evidence type="ECO:0000313" key="2">
    <source>
        <dbReference type="EMBL" id="GAA2455206.1"/>
    </source>
</evidence>
<gene>
    <name evidence="2" type="ORF">GCM10010191_87900</name>
</gene>
<accession>A0ABN3KFP8</accession>
<dbReference type="Proteomes" id="UP001501231">
    <property type="component" value="Unassembled WGS sequence"/>
</dbReference>
<name>A0ABN3KFP8_9ACTN</name>
<dbReference type="CDD" id="cd00448">
    <property type="entry name" value="YjgF_YER057c_UK114_family"/>
    <property type="match status" value="1"/>
</dbReference>
<evidence type="ECO:0000256" key="1">
    <source>
        <dbReference type="SAM" id="MobiDB-lite"/>
    </source>
</evidence>
<dbReference type="EMBL" id="BAAARW010000041">
    <property type="protein sequence ID" value="GAA2455206.1"/>
    <property type="molecule type" value="Genomic_DNA"/>
</dbReference>
<keyword evidence="3" id="KW-1185">Reference proteome</keyword>
<reference evidence="2 3" key="1">
    <citation type="journal article" date="2019" name="Int. J. Syst. Evol. Microbiol.">
        <title>The Global Catalogue of Microorganisms (GCM) 10K type strain sequencing project: providing services to taxonomists for standard genome sequencing and annotation.</title>
        <authorList>
            <consortium name="The Broad Institute Genomics Platform"/>
            <consortium name="The Broad Institute Genome Sequencing Center for Infectious Disease"/>
            <person name="Wu L."/>
            <person name="Ma J."/>
        </authorList>
    </citation>
    <scope>NUCLEOTIDE SEQUENCE [LARGE SCALE GENOMIC DNA]</scope>
    <source>
        <strain evidence="2 3">JCM 3325</strain>
    </source>
</reference>
<feature type="region of interest" description="Disordered" evidence="1">
    <location>
        <begin position="109"/>
        <end position="138"/>
    </location>
</feature>
<comment type="caution">
    <text evidence="2">The sequence shown here is derived from an EMBL/GenBank/DDBJ whole genome shotgun (WGS) entry which is preliminary data.</text>
</comment>
<organism evidence="2 3">
    <name type="scientific">Actinomadura vinacea</name>
    <dbReference type="NCBI Taxonomy" id="115336"/>
    <lineage>
        <taxon>Bacteria</taxon>
        <taxon>Bacillati</taxon>
        <taxon>Actinomycetota</taxon>
        <taxon>Actinomycetes</taxon>
        <taxon>Streptosporangiales</taxon>
        <taxon>Thermomonosporaceae</taxon>
        <taxon>Actinomadura</taxon>
    </lineage>
</organism>
<proteinExistence type="predicted"/>
<sequence>MPAPTARASRPSRTLPAIATWTCAGIGTTAWATAASACAGAAASKFYEVRDDLVAAVPHRPGSRDHRVRLPGPGDSAAGSDLEQVVRTGVHITVPGYFAEMNALPRALQRALPGQDHGGDRPGRPRSRFGNDAVAAKR</sequence>
<protein>
    <submittedName>
        <fullName evidence="2">Uncharacterized protein</fullName>
    </submittedName>
</protein>
<feature type="region of interest" description="Disordered" evidence="1">
    <location>
        <begin position="59"/>
        <end position="81"/>
    </location>
</feature>
<evidence type="ECO:0000313" key="3">
    <source>
        <dbReference type="Proteomes" id="UP001501231"/>
    </source>
</evidence>